<dbReference type="EMBL" id="VSSQ01131370">
    <property type="protein sequence ID" value="MPN58550.1"/>
    <property type="molecule type" value="Genomic_DNA"/>
</dbReference>
<keyword evidence="2" id="KW-0548">Nucleotidyltransferase</keyword>
<dbReference type="Gene3D" id="2.40.50.140">
    <property type="entry name" value="Nucleic acid-binding proteins"/>
    <property type="match status" value="1"/>
</dbReference>
<dbReference type="PROSITE" id="PS50126">
    <property type="entry name" value="S1"/>
    <property type="match status" value="1"/>
</dbReference>
<proteinExistence type="predicted"/>
<accession>A0A645J5Y7</accession>
<dbReference type="EC" id="2.7.7.8" evidence="2"/>
<dbReference type="InterPro" id="IPR012340">
    <property type="entry name" value="NA-bd_OB-fold"/>
</dbReference>
<name>A0A645J5Y7_9ZZZZ</name>
<protein>
    <submittedName>
        <fullName evidence="2">Polyribonucleotide nucleotidyltransferase</fullName>
        <ecNumber evidence="2">2.7.7.8</ecNumber>
    </submittedName>
</protein>
<feature type="domain" description="S1 motif" evidence="1">
    <location>
        <begin position="1"/>
        <end position="43"/>
    </location>
</feature>
<sequence length="59" mass="6712">MIHISKISNKRVEKVEDVLAVGDIVSAKLMEIDKQGRLNFSIKDALPQEEKAKEEKHSH</sequence>
<dbReference type="SUPFAM" id="SSF50249">
    <property type="entry name" value="Nucleic acid-binding proteins"/>
    <property type="match status" value="1"/>
</dbReference>
<dbReference type="InterPro" id="IPR003029">
    <property type="entry name" value="S1_domain"/>
</dbReference>
<comment type="caution">
    <text evidence="2">The sequence shown here is derived from an EMBL/GenBank/DDBJ whole genome shotgun (WGS) entry which is preliminary data.</text>
</comment>
<organism evidence="2">
    <name type="scientific">bioreactor metagenome</name>
    <dbReference type="NCBI Taxonomy" id="1076179"/>
    <lineage>
        <taxon>unclassified sequences</taxon>
        <taxon>metagenomes</taxon>
        <taxon>ecological metagenomes</taxon>
    </lineage>
</organism>
<dbReference type="GO" id="GO:0004654">
    <property type="term" value="F:polyribonucleotide nucleotidyltransferase activity"/>
    <property type="evidence" value="ECO:0007669"/>
    <property type="project" value="UniProtKB-EC"/>
</dbReference>
<reference evidence="2" key="1">
    <citation type="submission" date="2019-08" db="EMBL/GenBank/DDBJ databases">
        <authorList>
            <person name="Kucharzyk K."/>
            <person name="Murdoch R.W."/>
            <person name="Higgins S."/>
            <person name="Loffler F."/>
        </authorList>
    </citation>
    <scope>NUCLEOTIDE SEQUENCE</scope>
</reference>
<dbReference type="Pfam" id="PF00575">
    <property type="entry name" value="S1"/>
    <property type="match status" value="1"/>
</dbReference>
<gene>
    <name evidence="2" type="primary">pnp_77</name>
    <name evidence="2" type="ORF">SDC9_206256</name>
</gene>
<keyword evidence="2" id="KW-0808">Transferase</keyword>
<evidence type="ECO:0000259" key="1">
    <source>
        <dbReference type="PROSITE" id="PS50126"/>
    </source>
</evidence>
<dbReference type="AlphaFoldDB" id="A0A645J5Y7"/>
<dbReference type="GO" id="GO:0003676">
    <property type="term" value="F:nucleic acid binding"/>
    <property type="evidence" value="ECO:0007669"/>
    <property type="project" value="InterPro"/>
</dbReference>
<evidence type="ECO:0000313" key="2">
    <source>
        <dbReference type="EMBL" id="MPN58550.1"/>
    </source>
</evidence>